<evidence type="ECO:0000259" key="11">
    <source>
        <dbReference type="PROSITE" id="PS50885"/>
    </source>
</evidence>
<dbReference type="SMART" id="SM00304">
    <property type="entry name" value="HAMP"/>
    <property type="match status" value="1"/>
</dbReference>
<keyword evidence="5" id="KW-0808">Transferase</keyword>
<dbReference type="EC" id="2.7.13.3" evidence="3"/>
<gene>
    <name evidence="12" type="ORF">H171_1737</name>
</gene>
<evidence type="ECO:0000256" key="1">
    <source>
        <dbReference type="ARBA" id="ARBA00000085"/>
    </source>
</evidence>
<keyword evidence="9" id="KW-1133">Transmembrane helix</keyword>
<proteinExistence type="predicted"/>
<name>A0A2M8Z473_9FIRM</name>
<evidence type="ECO:0000256" key="9">
    <source>
        <dbReference type="SAM" id="Phobius"/>
    </source>
</evidence>
<evidence type="ECO:0000313" key="12">
    <source>
        <dbReference type="EMBL" id="PJJ28244.1"/>
    </source>
</evidence>
<dbReference type="PROSITE" id="PS50885">
    <property type="entry name" value="HAMP"/>
    <property type="match status" value="1"/>
</dbReference>
<evidence type="ECO:0000256" key="4">
    <source>
        <dbReference type="ARBA" id="ARBA00022553"/>
    </source>
</evidence>
<dbReference type="PANTHER" id="PTHR34220">
    <property type="entry name" value="SENSOR HISTIDINE KINASE YPDA"/>
    <property type="match status" value="1"/>
</dbReference>
<keyword evidence="8" id="KW-0175">Coiled coil</keyword>
<dbReference type="InterPro" id="IPR003594">
    <property type="entry name" value="HATPase_dom"/>
</dbReference>
<feature type="transmembrane region" description="Helical" evidence="9">
    <location>
        <begin position="308"/>
        <end position="331"/>
    </location>
</feature>
<dbReference type="Pfam" id="PF02518">
    <property type="entry name" value="HATPase_c"/>
    <property type="match status" value="1"/>
</dbReference>
<evidence type="ECO:0000256" key="3">
    <source>
        <dbReference type="ARBA" id="ARBA00012438"/>
    </source>
</evidence>
<dbReference type="InterPro" id="IPR036890">
    <property type="entry name" value="HATPase_C_sf"/>
</dbReference>
<comment type="catalytic activity">
    <reaction evidence="1">
        <text>ATP + protein L-histidine = ADP + protein N-phospho-L-histidine.</text>
        <dbReference type="EC" id="2.7.13.3"/>
    </reaction>
</comment>
<dbReference type="InterPro" id="IPR050640">
    <property type="entry name" value="Bact_2-comp_sensor_kinase"/>
</dbReference>
<dbReference type="Gene3D" id="3.30.565.10">
    <property type="entry name" value="Histidine kinase-like ATPase, C-terminal domain"/>
    <property type="match status" value="1"/>
</dbReference>
<feature type="domain" description="HAMP" evidence="11">
    <location>
        <begin position="333"/>
        <end position="385"/>
    </location>
</feature>
<feature type="coiled-coil region" evidence="8">
    <location>
        <begin position="373"/>
        <end position="407"/>
    </location>
</feature>
<sequence length="602" mass="68583">MFNFDDCSRGLERISVMPRTFQYKLLLYNLLVVISIACAVSFYNYHSYYKDAIQNETENSVNRIQILSDRMEVAYEEMVNIIVTCSERKSLFYTPSLKQSEYGDAAYIKLYASNVLRDFCAISGYSKYIYKITLYSNGEILQAGNAYGSSFDYRDIQNAPWFHDMLSRENTQYLLSLEDNPFSPMNYTPKLLPLLRPLKYSSSSNPEDAWIFLAISPRLFSDTLESMGDGQIIFASTLDGSIISSVNGKDYDVSDLLVTLRNLKDPQGNFRTLLNGKDCIISYQRQLISGLIFFQILPISDLNLDHGMIGGTIALIFFFCCTIGLTLSWFISRQLSAPISRLKKRLEFISMGNFEPDRSIETDDEIGSIGKQINQMSDRISDLLETRVQSEKEKKDLEIKMLQAQINPHFLYNTLDSIKWIATMQKNSGIVQVVTALSSLLKNMAKGFNEKVTLRQELDFLQNYVIIEKIRYIELFDVTTEVDQEVLYDAKIVKLTLQPIVENAIFNGIEPSGRNGLIQIHVFAENSVLYITIRDNGIGISPEGIETLLTDTSRITRSNMSGIGLPNVDRRLKLVYGEEYGIKLESELDQYTLITIALPLEF</sequence>
<dbReference type="SUPFAM" id="SSF158472">
    <property type="entry name" value="HAMP domain-like"/>
    <property type="match status" value="1"/>
</dbReference>
<dbReference type="SMART" id="SM00387">
    <property type="entry name" value="HATPase_c"/>
    <property type="match status" value="1"/>
</dbReference>
<dbReference type="Pfam" id="PF00672">
    <property type="entry name" value="HAMP"/>
    <property type="match status" value="1"/>
</dbReference>
<dbReference type="AlphaFoldDB" id="A0A2M8Z473"/>
<dbReference type="InterPro" id="IPR003660">
    <property type="entry name" value="HAMP_dom"/>
</dbReference>
<evidence type="ECO:0000256" key="7">
    <source>
        <dbReference type="ARBA" id="ARBA00023012"/>
    </source>
</evidence>
<dbReference type="PROSITE" id="PS50109">
    <property type="entry name" value="HIS_KIN"/>
    <property type="match status" value="1"/>
</dbReference>
<evidence type="ECO:0000256" key="5">
    <source>
        <dbReference type="ARBA" id="ARBA00022679"/>
    </source>
</evidence>
<keyword evidence="9" id="KW-0812">Transmembrane</keyword>
<keyword evidence="9" id="KW-0472">Membrane</keyword>
<evidence type="ECO:0000313" key="13">
    <source>
        <dbReference type="Proteomes" id="UP000231092"/>
    </source>
</evidence>
<organism evidence="12 13">
    <name type="scientific">[Clostridium] celerecrescens 18A</name>
    <dbReference type="NCBI Taxonomy" id="1286362"/>
    <lineage>
        <taxon>Bacteria</taxon>
        <taxon>Bacillati</taxon>
        <taxon>Bacillota</taxon>
        <taxon>Clostridia</taxon>
        <taxon>Lachnospirales</taxon>
        <taxon>Lachnospiraceae</taxon>
        <taxon>Lacrimispora</taxon>
    </lineage>
</organism>
<dbReference type="GO" id="GO:0016020">
    <property type="term" value="C:membrane"/>
    <property type="evidence" value="ECO:0007669"/>
    <property type="project" value="UniProtKB-SubCell"/>
</dbReference>
<dbReference type="EMBL" id="PGET01000001">
    <property type="protein sequence ID" value="PJJ28244.1"/>
    <property type="molecule type" value="Genomic_DNA"/>
</dbReference>
<dbReference type="Pfam" id="PF06580">
    <property type="entry name" value="His_kinase"/>
    <property type="match status" value="1"/>
</dbReference>
<keyword evidence="4" id="KW-0597">Phosphoprotein</keyword>
<keyword evidence="7" id="KW-0902">Two-component regulatory system</keyword>
<feature type="transmembrane region" description="Helical" evidence="9">
    <location>
        <begin position="25"/>
        <end position="45"/>
    </location>
</feature>
<dbReference type="CDD" id="cd06225">
    <property type="entry name" value="HAMP"/>
    <property type="match status" value="1"/>
</dbReference>
<evidence type="ECO:0000259" key="10">
    <source>
        <dbReference type="PROSITE" id="PS50109"/>
    </source>
</evidence>
<dbReference type="InterPro" id="IPR005467">
    <property type="entry name" value="His_kinase_dom"/>
</dbReference>
<dbReference type="PANTHER" id="PTHR34220:SF7">
    <property type="entry name" value="SENSOR HISTIDINE KINASE YPDA"/>
    <property type="match status" value="1"/>
</dbReference>
<evidence type="ECO:0000256" key="2">
    <source>
        <dbReference type="ARBA" id="ARBA00004370"/>
    </source>
</evidence>
<keyword evidence="6 12" id="KW-0418">Kinase</keyword>
<dbReference type="Proteomes" id="UP000231092">
    <property type="component" value="Unassembled WGS sequence"/>
</dbReference>
<protein>
    <recommendedName>
        <fullName evidence="3">histidine kinase</fullName>
        <ecNumber evidence="3">2.7.13.3</ecNumber>
    </recommendedName>
</protein>
<reference evidence="12 13" key="1">
    <citation type="submission" date="2017-11" db="EMBL/GenBank/DDBJ databases">
        <title>Understudied soil microbes with underappreciated capabilities: Untangling the Clostridium saccharolyticum group.</title>
        <authorList>
            <person name="Leschine S."/>
        </authorList>
    </citation>
    <scope>NUCLEOTIDE SEQUENCE [LARGE SCALE GENOMIC DNA]</scope>
    <source>
        <strain evidence="12 13">18A</strain>
    </source>
</reference>
<dbReference type="SUPFAM" id="SSF55874">
    <property type="entry name" value="ATPase domain of HSP90 chaperone/DNA topoisomerase II/histidine kinase"/>
    <property type="match status" value="1"/>
</dbReference>
<dbReference type="InterPro" id="IPR010559">
    <property type="entry name" value="Sig_transdc_His_kin_internal"/>
</dbReference>
<comment type="caution">
    <text evidence="12">The sequence shown here is derived from an EMBL/GenBank/DDBJ whole genome shotgun (WGS) entry which is preliminary data.</text>
</comment>
<dbReference type="GO" id="GO:0000155">
    <property type="term" value="F:phosphorelay sensor kinase activity"/>
    <property type="evidence" value="ECO:0007669"/>
    <property type="project" value="InterPro"/>
</dbReference>
<accession>A0A2M8Z473</accession>
<comment type="subcellular location">
    <subcellularLocation>
        <location evidence="2">Membrane</location>
    </subcellularLocation>
</comment>
<feature type="domain" description="Histidine kinase" evidence="10">
    <location>
        <begin position="497"/>
        <end position="602"/>
    </location>
</feature>
<evidence type="ECO:0000256" key="6">
    <source>
        <dbReference type="ARBA" id="ARBA00022777"/>
    </source>
</evidence>
<evidence type="ECO:0000256" key="8">
    <source>
        <dbReference type="SAM" id="Coils"/>
    </source>
</evidence>
<dbReference type="Gene3D" id="6.10.340.10">
    <property type="match status" value="1"/>
</dbReference>